<feature type="region of interest" description="Disordered" evidence="14">
    <location>
        <begin position="387"/>
        <end position="485"/>
    </location>
</feature>
<dbReference type="GO" id="GO:0005737">
    <property type="term" value="C:cytoplasm"/>
    <property type="evidence" value="ECO:0007669"/>
    <property type="project" value="UniProtKB-SubCell"/>
</dbReference>
<dbReference type="Gene3D" id="2.30.30.40">
    <property type="entry name" value="SH3 Domains"/>
    <property type="match status" value="1"/>
</dbReference>
<organism evidence="17 18">
    <name type="scientific">Loxostege sticticalis</name>
    <name type="common">Beet webworm moth</name>
    <dbReference type="NCBI Taxonomy" id="481309"/>
    <lineage>
        <taxon>Eukaryota</taxon>
        <taxon>Metazoa</taxon>
        <taxon>Ecdysozoa</taxon>
        <taxon>Arthropoda</taxon>
        <taxon>Hexapoda</taxon>
        <taxon>Insecta</taxon>
        <taxon>Pterygota</taxon>
        <taxon>Neoptera</taxon>
        <taxon>Endopterygota</taxon>
        <taxon>Lepidoptera</taxon>
        <taxon>Glossata</taxon>
        <taxon>Ditrysia</taxon>
        <taxon>Pyraloidea</taxon>
        <taxon>Crambidae</taxon>
        <taxon>Pyraustinae</taxon>
        <taxon>Loxostege</taxon>
    </lineage>
</organism>
<evidence type="ECO:0000256" key="8">
    <source>
        <dbReference type="ARBA" id="ARBA00023054"/>
    </source>
</evidence>
<evidence type="ECO:0000256" key="10">
    <source>
        <dbReference type="ARBA" id="ARBA00055545"/>
    </source>
</evidence>
<evidence type="ECO:0008006" key="19">
    <source>
        <dbReference type="Google" id="ProtNLM"/>
    </source>
</evidence>
<feature type="compositionally biased region" description="Polar residues" evidence="14">
    <location>
        <begin position="391"/>
        <end position="402"/>
    </location>
</feature>
<evidence type="ECO:0000313" key="18">
    <source>
        <dbReference type="Proteomes" id="UP001549921"/>
    </source>
</evidence>
<dbReference type="EMBL" id="JBEDNZ010000014">
    <property type="protein sequence ID" value="KAL0829992.1"/>
    <property type="molecule type" value="Genomic_DNA"/>
</dbReference>
<feature type="compositionally biased region" description="Acidic residues" evidence="14">
    <location>
        <begin position="461"/>
        <end position="471"/>
    </location>
</feature>
<keyword evidence="7" id="KW-0597">Phosphoprotein</keyword>
<dbReference type="Pfam" id="PF00611">
    <property type="entry name" value="FCH"/>
    <property type="match status" value="1"/>
</dbReference>
<dbReference type="InterPro" id="IPR001060">
    <property type="entry name" value="FCH_dom"/>
</dbReference>
<feature type="region of interest" description="Disordered" evidence="14">
    <location>
        <begin position="162"/>
        <end position="198"/>
    </location>
</feature>
<comment type="caution">
    <text evidence="17">The sequence shown here is derived from an EMBL/GenBank/DDBJ whole genome shotgun (WGS) entry which is preliminary data.</text>
</comment>
<sequence length="540" mass="60958">MSHHSDEQALLTVASDSFWEPGNYKRTTRRVDDGHRLCGELQTLVQERADIEKTYAKSLRGWAKKWNDLIEKGPEYGTMEAAWKGGMVEAERLSDLHLSVRDRLVNDVISQIKNWQKDTYHKSMIQLKERKEMDEAFKKAQKPWAKLLQKVERTRLEYHTACKQERTAQNQERNASGDSSLSPDQVKKMAERVSKCREEVSKNREKYQSALAEITAYNPRYIEDMTQVFERCQQMEAQRLTFFKDVLFSFHKCLDISKEPTLPQIYEEFHHTINNADHQKDLKWWANNHGVNMAMAWPQFEDEPADAPELIRSKYIPEAASALLSRMAATARSPALPGAWSAAIRRLRSALPAFCFGDECRGSKVAPSVASSVRYGSSRFYSNPLMELPPITNNKASKNSNHAEPPPAPATNANSTNNTANNTIDKKSISAPIAVTNGTASAPKSNKTSPAKDSQGKQDNPFDEDEWDEESGGALTDTGEPGVPVRALYDYTGAESDELSFRQGDLFEKLEDEDEQGWCKGRKDGRVGLYPANYVEPVGH</sequence>
<dbReference type="CDD" id="cd07655">
    <property type="entry name" value="F-BAR_PACSIN"/>
    <property type="match status" value="1"/>
</dbReference>
<comment type="function">
    <text evidence="10">Plays a role in endocytosis and regulates internalization of plasma membrane proteins. Overexpression impairs internalization of SLC2A1/GLUT1 and TRPV4 and increases the levels of SLC2A1/GLUT1 and TRPV4 at the cell membrane. Inhibits the TRPV4 calcium channel activity.</text>
</comment>
<dbReference type="FunFam" id="2.30.30.40:FF:000014">
    <property type="entry name" value="Kinase C and casein kinase substrate in neurons protein"/>
    <property type="match status" value="1"/>
</dbReference>
<evidence type="ECO:0000313" key="17">
    <source>
        <dbReference type="EMBL" id="KAL0829992.1"/>
    </source>
</evidence>
<keyword evidence="5" id="KW-1003">Cell membrane</keyword>
<reference evidence="17 18" key="1">
    <citation type="submission" date="2024-06" db="EMBL/GenBank/DDBJ databases">
        <title>A chromosome-level genome assembly of beet webworm, Loxostege sticticalis.</title>
        <authorList>
            <person name="Zhang Y."/>
        </authorList>
    </citation>
    <scope>NUCLEOTIDE SEQUENCE [LARGE SCALE GENOMIC DNA]</scope>
    <source>
        <strain evidence="17">AQ028</strain>
        <tissue evidence="17">Male pupae</tissue>
    </source>
</reference>
<keyword evidence="6" id="KW-0963">Cytoplasm</keyword>
<dbReference type="InterPro" id="IPR001452">
    <property type="entry name" value="SH3_domain"/>
</dbReference>
<feature type="compositionally biased region" description="Basic and acidic residues" evidence="14">
    <location>
        <begin position="185"/>
        <end position="198"/>
    </location>
</feature>
<feature type="compositionally biased region" description="Polar residues" evidence="14">
    <location>
        <begin position="167"/>
        <end position="183"/>
    </location>
</feature>
<protein>
    <recommendedName>
        <fullName evidence="19">Protein kinase C and casein kinase substrate in neurons protein 1</fullName>
    </recommendedName>
</protein>
<feature type="domain" description="F-BAR" evidence="16">
    <location>
        <begin position="12"/>
        <end position="281"/>
    </location>
</feature>
<dbReference type="InterPro" id="IPR031160">
    <property type="entry name" value="F_BAR_dom"/>
</dbReference>
<comment type="subunit">
    <text evidence="11">Homodimer. May form heterooligomers with other PACSINs. Interacts (via SH3 domain) with DNM1, SYNJ1 and WASL. Interacts with TRPV4.</text>
</comment>
<accession>A0ABD0SW60</accession>
<proteinExistence type="predicted"/>
<dbReference type="SMART" id="SM00055">
    <property type="entry name" value="FCH"/>
    <property type="match status" value="1"/>
</dbReference>
<dbReference type="SUPFAM" id="SSF50044">
    <property type="entry name" value="SH3-domain"/>
    <property type="match status" value="1"/>
</dbReference>
<evidence type="ECO:0000256" key="4">
    <source>
        <dbReference type="ARBA" id="ARBA00022443"/>
    </source>
</evidence>
<dbReference type="PANTHER" id="PTHR23065">
    <property type="entry name" value="PROLINE-SERINE-THREONINE PHOSPHATASE INTERACTING PROTEIN 1"/>
    <property type="match status" value="1"/>
</dbReference>
<dbReference type="SUPFAM" id="SSF103657">
    <property type="entry name" value="BAR/IMD domain-like"/>
    <property type="match status" value="1"/>
</dbReference>
<dbReference type="PROSITE" id="PS51741">
    <property type="entry name" value="F_BAR"/>
    <property type="match status" value="1"/>
</dbReference>
<dbReference type="Proteomes" id="UP001549921">
    <property type="component" value="Unassembled WGS sequence"/>
</dbReference>
<dbReference type="SMART" id="SM00326">
    <property type="entry name" value="SH3"/>
    <property type="match status" value="1"/>
</dbReference>
<feature type="compositionally biased region" description="Low complexity" evidence="14">
    <location>
        <begin position="410"/>
        <end position="423"/>
    </location>
</feature>
<keyword evidence="4 12" id="KW-0728">SH3 domain</keyword>
<dbReference type="Gene3D" id="1.20.1270.60">
    <property type="entry name" value="Arfaptin homology (AH) domain/BAR domain"/>
    <property type="match status" value="1"/>
</dbReference>
<dbReference type="Pfam" id="PF14604">
    <property type="entry name" value="SH3_9"/>
    <property type="match status" value="1"/>
</dbReference>
<dbReference type="GO" id="GO:0012505">
    <property type="term" value="C:endomembrane system"/>
    <property type="evidence" value="ECO:0007669"/>
    <property type="project" value="UniProtKB-SubCell"/>
</dbReference>
<evidence type="ECO:0000256" key="7">
    <source>
        <dbReference type="ARBA" id="ARBA00022553"/>
    </source>
</evidence>
<evidence type="ECO:0000256" key="9">
    <source>
        <dbReference type="ARBA" id="ARBA00023136"/>
    </source>
</evidence>
<dbReference type="CDD" id="cd11843">
    <property type="entry name" value="SH3_PACSIN"/>
    <property type="match status" value="1"/>
</dbReference>
<evidence type="ECO:0000256" key="5">
    <source>
        <dbReference type="ARBA" id="ARBA00022475"/>
    </source>
</evidence>
<evidence type="ECO:0000256" key="14">
    <source>
        <dbReference type="SAM" id="MobiDB-lite"/>
    </source>
</evidence>
<dbReference type="PANTHER" id="PTHR23065:SF11">
    <property type="entry name" value="SYNDAPIN, ISOFORM C"/>
    <property type="match status" value="1"/>
</dbReference>
<evidence type="ECO:0000256" key="12">
    <source>
        <dbReference type="PROSITE-ProRule" id="PRU00192"/>
    </source>
</evidence>
<evidence type="ECO:0000256" key="3">
    <source>
        <dbReference type="ARBA" id="ARBA00004496"/>
    </source>
</evidence>
<feature type="domain" description="SH3" evidence="15">
    <location>
        <begin position="480"/>
        <end position="540"/>
    </location>
</feature>
<dbReference type="PRINTS" id="PR00452">
    <property type="entry name" value="SH3DOMAIN"/>
</dbReference>
<dbReference type="AlphaFoldDB" id="A0ABD0SW60"/>
<gene>
    <name evidence="17" type="ORF">ABMA28_003451</name>
</gene>
<evidence type="ECO:0000256" key="2">
    <source>
        <dbReference type="ARBA" id="ARBA00004236"/>
    </source>
</evidence>
<dbReference type="InterPro" id="IPR027267">
    <property type="entry name" value="AH/BAR_dom_sf"/>
</dbReference>
<evidence type="ECO:0000256" key="11">
    <source>
        <dbReference type="ARBA" id="ARBA00064966"/>
    </source>
</evidence>
<dbReference type="PROSITE" id="PS50002">
    <property type="entry name" value="SH3"/>
    <property type="match status" value="1"/>
</dbReference>
<evidence type="ECO:0000256" key="1">
    <source>
        <dbReference type="ARBA" id="ARBA00004184"/>
    </source>
</evidence>
<evidence type="ECO:0000259" key="16">
    <source>
        <dbReference type="PROSITE" id="PS51741"/>
    </source>
</evidence>
<feature type="compositionally biased region" description="Polar residues" evidence="14">
    <location>
        <begin position="436"/>
        <end position="452"/>
    </location>
</feature>
<evidence type="ECO:0000256" key="13">
    <source>
        <dbReference type="PROSITE-ProRule" id="PRU01077"/>
    </source>
</evidence>
<name>A0ABD0SW60_LOXSC</name>
<evidence type="ECO:0000259" key="15">
    <source>
        <dbReference type="PROSITE" id="PS50002"/>
    </source>
</evidence>
<comment type="subcellular location">
    <subcellularLocation>
        <location evidence="2">Cell membrane</location>
    </subcellularLocation>
    <subcellularLocation>
        <location evidence="3">Cytoplasm</location>
    </subcellularLocation>
    <subcellularLocation>
        <location evidence="1">Endomembrane system</location>
        <topology evidence="1">Peripheral membrane protein</topology>
    </subcellularLocation>
</comment>
<keyword evidence="8 13" id="KW-0175">Coiled coil</keyword>
<keyword evidence="9" id="KW-0472">Membrane</keyword>
<dbReference type="InterPro" id="IPR036028">
    <property type="entry name" value="SH3-like_dom_sf"/>
</dbReference>
<evidence type="ECO:0000256" key="6">
    <source>
        <dbReference type="ARBA" id="ARBA00022490"/>
    </source>
</evidence>
<dbReference type="FunFam" id="1.20.1270.60:FF:000009">
    <property type="entry name" value="Protein kinase C and casein kinase substrate in neurons 2"/>
    <property type="match status" value="1"/>
</dbReference>
<dbReference type="GO" id="GO:0005886">
    <property type="term" value="C:plasma membrane"/>
    <property type="evidence" value="ECO:0007669"/>
    <property type="project" value="UniProtKB-SubCell"/>
</dbReference>